<evidence type="ECO:0000256" key="1">
    <source>
        <dbReference type="ARBA" id="ARBA00004141"/>
    </source>
</evidence>
<dbReference type="Pfam" id="PF01061">
    <property type="entry name" value="ABC2_membrane"/>
    <property type="match status" value="1"/>
</dbReference>
<dbReference type="InterPro" id="IPR013525">
    <property type="entry name" value="ABC2_TM"/>
</dbReference>
<dbReference type="InterPro" id="IPR051784">
    <property type="entry name" value="Nod_factor_ABC_transporter"/>
</dbReference>
<name>A0ABP6M2H7_9MICC</name>
<dbReference type="EMBL" id="BAAAVT010000011">
    <property type="protein sequence ID" value="GAA3066686.1"/>
    <property type="molecule type" value="Genomic_DNA"/>
</dbReference>
<proteinExistence type="predicted"/>
<keyword evidence="3 5" id="KW-1133">Transmembrane helix</keyword>
<feature type="transmembrane region" description="Helical" evidence="5">
    <location>
        <begin position="23"/>
        <end position="46"/>
    </location>
</feature>
<evidence type="ECO:0000256" key="4">
    <source>
        <dbReference type="ARBA" id="ARBA00023136"/>
    </source>
</evidence>
<keyword evidence="4 5" id="KW-0472">Membrane</keyword>
<feature type="transmembrane region" description="Helical" evidence="5">
    <location>
        <begin position="132"/>
        <end position="160"/>
    </location>
</feature>
<comment type="subcellular location">
    <subcellularLocation>
        <location evidence="1">Membrane</location>
        <topology evidence="1">Multi-pass membrane protein</topology>
    </subcellularLocation>
</comment>
<evidence type="ECO:0000256" key="5">
    <source>
        <dbReference type="SAM" id="Phobius"/>
    </source>
</evidence>
<evidence type="ECO:0000313" key="7">
    <source>
        <dbReference type="EMBL" id="GAA3066686.1"/>
    </source>
</evidence>
<comment type="caution">
    <text evidence="7">The sequence shown here is derived from an EMBL/GenBank/DDBJ whole genome shotgun (WGS) entry which is preliminary data.</text>
</comment>
<evidence type="ECO:0000256" key="2">
    <source>
        <dbReference type="ARBA" id="ARBA00022692"/>
    </source>
</evidence>
<dbReference type="PANTHER" id="PTHR43229:SF2">
    <property type="entry name" value="NODULATION PROTEIN J"/>
    <property type="match status" value="1"/>
</dbReference>
<dbReference type="RefSeq" id="WP_344680769.1">
    <property type="nucleotide sequence ID" value="NZ_BAAAVT010000011.1"/>
</dbReference>
<feature type="transmembrane region" description="Helical" evidence="5">
    <location>
        <begin position="52"/>
        <end position="71"/>
    </location>
</feature>
<sequence length="261" mass="27926">MLDTVIAASRVARADLKAIYTPATWVFGWLGRILAQVIFFALIGVLLEDRAALVYLFLGQAVMVAVVEVFMSIASTTWERRAGTLPLLVAAPRPLWPVFFGRSLQWIPSGAATSSVALFLLGPAFGITWDPVLALVAVPVLLTTVAAMYLMALTLAGVVLRSPRWRNVTSNVSHILVMLMCGVTVPVTIWPGWLQALGQGIPLTHGLQLIRELQAGQLGWDLGFAALLLVATGVGWGLCAAVSFTVFGEAGRRDGSIAFAE</sequence>
<evidence type="ECO:0000259" key="6">
    <source>
        <dbReference type="Pfam" id="PF01061"/>
    </source>
</evidence>
<protein>
    <recommendedName>
        <fullName evidence="6">ABC-2 type transporter transmembrane domain-containing protein</fullName>
    </recommendedName>
</protein>
<reference evidence="8" key="1">
    <citation type="journal article" date="2019" name="Int. J. Syst. Evol. Microbiol.">
        <title>The Global Catalogue of Microorganisms (GCM) 10K type strain sequencing project: providing services to taxonomists for standard genome sequencing and annotation.</title>
        <authorList>
            <consortium name="The Broad Institute Genomics Platform"/>
            <consortium name="The Broad Institute Genome Sequencing Center for Infectious Disease"/>
            <person name="Wu L."/>
            <person name="Ma J."/>
        </authorList>
    </citation>
    <scope>NUCLEOTIDE SEQUENCE [LARGE SCALE GENOMIC DNA]</scope>
    <source>
        <strain evidence="8">JCM 14309</strain>
    </source>
</reference>
<feature type="transmembrane region" description="Helical" evidence="5">
    <location>
        <begin position="222"/>
        <end position="247"/>
    </location>
</feature>
<dbReference type="Proteomes" id="UP001500236">
    <property type="component" value="Unassembled WGS sequence"/>
</dbReference>
<gene>
    <name evidence="7" type="ORF">GCM10010529_19430</name>
</gene>
<feature type="transmembrane region" description="Helical" evidence="5">
    <location>
        <begin position="172"/>
        <end position="193"/>
    </location>
</feature>
<keyword evidence="2 5" id="KW-0812">Transmembrane</keyword>
<feature type="domain" description="ABC-2 type transporter transmembrane" evidence="6">
    <location>
        <begin position="25"/>
        <end position="213"/>
    </location>
</feature>
<accession>A0ABP6M2H7</accession>
<dbReference type="PANTHER" id="PTHR43229">
    <property type="entry name" value="NODULATION PROTEIN J"/>
    <property type="match status" value="1"/>
</dbReference>
<evidence type="ECO:0000313" key="8">
    <source>
        <dbReference type="Proteomes" id="UP001500236"/>
    </source>
</evidence>
<feature type="transmembrane region" description="Helical" evidence="5">
    <location>
        <begin position="106"/>
        <end position="126"/>
    </location>
</feature>
<organism evidence="7 8">
    <name type="scientific">Nesterenkonia aethiopica</name>
    <dbReference type="NCBI Taxonomy" id="269144"/>
    <lineage>
        <taxon>Bacteria</taxon>
        <taxon>Bacillati</taxon>
        <taxon>Actinomycetota</taxon>
        <taxon>Actinomycetes</taxon>
        <taxon>Micrococcales</taxon>
        <taxon>Micrococcaceae</taxon>
        <taxon>Nesterenkonia</taxon>
    </lineage>
</organism>
<evidence type="ECO:0000256" key="3">
    <source>
        <dbReference type="ARBA" id="ARBA00022989"/>
    </source>
</evidence>
<keyword evidence="8" id="KW-1185">Reference proteome</keyword>